<sequence length="362" mass="39461">MVAPMPGAFVFATITAGFPPMLSQYVGEGDKAGEALVAVAGLSTVPTQQVTGKNIKQTNSKKRKGNSGSGSGESGSGNSSRRSAGPVTVAFASPVTVVVKESSLSVVSWPNGGPKGWETTEAQSKVTGEDWQRLWLALLSATSAAAGEPLVVSPDDAESCLPPWWITPIDMPVAPRPAVERNRHRRRTPRVRRRLPDLPVPLELKELLLGEYGSIIRKRQLPNRPGPGLSVAELLDEFVQDCVITCCPLHRARMTDAVISLGIFFDNRLGASLLYRVERHNYGELLQAGTSPRDAYGASHLLRLLARMPYVLSVSLLDDDSIRLLYWTSCVLLRWMHEHASRIFVQEYHDAPKHVLKAAGDV</sequence>
<feature type="domain" description="MRG" evidence="7">
    <location>
        <begin position="181"/>
        <end position="349"/>
    </location>
</feature>
<reference evidence="8" key="1">
    <citation type="submission" date="2021-01" db="EMBL/GenBank/DDBJ databases">
        <authorList>
            <person name="Corre E."/>
            <person name="Pelletier E."/>
            <person name="Niang G."/>
            <person name="Scheremetjew M."/>
            <person name="Finn R."/>
            <person name="Kale V."/>
            <person name="Holt S."/>
            <person name="Cochrane G."/>
            <person name="Meng A."/>
            <person name="Brown T."/>
            <person name="Cohen L."/>
        </authorList>
    </citation>
    <scope>NUCLEOTIDE SEQUENCE</scope>
    <source>
        <strain evidence="8">ATCC 50979</strain>
    </source>
</reference>
<name>A0A7S1YBK5_9EUKA</name>
<dbReference type="AlphaFoldDB" id="A0A7S1YBK5"/>
<dbReference type="Gene3D" id="1.10.274.30">
    <property type="entry name" value="MRG domain"/>
    <property type="match status" value="1"/>
</dbReference>
<dbReference type="InterPro" id="IPR038217">
    <property type="entry name" value="MRG_C_sf"/>
</dbReference>
<feature type="compositionally biased region" description="Polar residues" evidence="6">
    <location>
        <begin position="48"/>
        <end position="58"/>
    </location>
</feature>
<feature type="region of interest" description="Disordered" evidence="6">
    <location>
        <begin position="48"/>
        <end position="84"/>
    </location>
</feature>
<evidence type="ECO:0000256" key="1">
    <source>
        <dbReference type="ARBA" id="ARBA00004123"/>
    </source>
</evidence>
<dbReference type="PANTHER" id="PTHR10880">
    <property type="entry name" value="MORTALITY FACTOR 4-LIKE PROTEIN"/>
    <property type="match status" value="1"/>
</dbReference>
<accession>A0A7S1YBK5</accession>
<keyword evidence="2" id="KW-0156">Chromatin regulator</keyword>
<dbReference type="InterPro" id="IPR026541">
    <property type="entry name" value="MRG_dom"/>
</dbReference>
<organism evidence="8">
    <name type="scientific">Sexangularia sp. CB-2014</name>
    <dbReference type="NCBI Taxonomy" id="1486929"/>
    <lineage>
        <taxon>Eukaryota</taxon>
        <taxon>Amoebozoa</taxon>
        <taxon>Tubulinea</taxon>
        <taxon>Elardia</taxon>
        <taxon>Arcellinida</taxon>
        <taxon>Arcellinida incertae sedis</taxon>
        <taxon>Sexangularia</taxon>
    </lineage>
</organism>
<evidence type="ECO:0000259" key="7">
    <source>
        <dbReference type="Pfam" id="PF05712"/>
    </source>
</evidence>
<proteinExistence type="predicted"/>
<dbReference type="InterPro" id="IPR008676">
    <property type="entry name" value="MRG"/>
</dbReference>
<comment type="subcellular location">
    <subcellularLocation>
        <location evidence="1">Nucleus</location>
    </subcellularLocation>
</comment>
<dbReference type="GO" id="GO:0006325">
    <property type="term" value="P:chromatin organization"/>
    <property type="evidence" value="ECO:0007669"/>
    <property type="project" value="UniProtKB-KW"/>
</dbReference>
<dbReference type="GO" id="GO:0006355">
    <property type="term" value="P:regulation of DNA-templated transcription"/>
    <property type="evidence" value="ECO:0007669"/>
    <property type="project" value="InterPro"/>
</dbReference>
<evidence type="ECO:0000256" key="2">
    <source>
        <dbReference type="ARBA" id="ARBA00022853"/>
    </source>
</evidence>
<keyword evidence="5" id="KW-0539">Nucleus</keyword>
<dbReference type="PROSITE" id="PS51640">
    <property type="entry name" value="MRG"/>
    <property type="match status" value="1"/>
</dbReference>
<dbReference type="PANTHER" id="PTHR10880:SF15">
    <property type="entry name" value="MSL COMPLEX SUBUNIT 3"/>
    <property type="match status" value="1"/>
</dbReference>
<evidence type="ECO:0000256" key="6">
    <source>
        <dbReference type="SAM" id="MobiDB-lite"/>
    </source>
</evidence>
<dbReference type="EMBL" id="HBGL01002309">
    <property type="protein sequence ID" value="CAD9288625.1"/>
    <property type="molecule type" value="Transcribed_RNA"/>
</dbReference>
<dbReference type="GO" id="GO:0000123">
    <property type="term" value="C:histone acetyltransferase complex"/>
    <property type="evidence" value="ECO:0007669"/>
    <property type="project" value="TreeGrafter"/>
</dbReference>
<evidence type="ECO:0000313" key="8">
    <source>
        <dbReference type="EMBL" id="CAD9288625.1"/>
    </source>
</evidence>
<gene>
    <name evidence="8" type="ORF">SSP0437_LOCUS1769</name>
</gene>
<evidence type="ECO:0000256" key="3">
    <source>
        <dbReference type="ARBA" id="ARBA00023015"/>
    </source>
</evidence>
<evidence type="ECO:0000256" key="4">
    <source>
        <dbReference type="ARBA" id="ARBA00023163"/>
    </source>
</evidence>
<dbReference type="GO" id="GO:0005634">
    <property type="term" value="C:nucleus"/>
    <property type="evidence" value="ECO:0007669"/>
    <property type="project" value="UniProtKB-SubCell"/>
</dbReference>
<evidence type="ECO:0000256" key="5">
    <source>
        <dbReference type="ARBA" id="ARBA00023242"/>
    </source>
</evidence>
<dbReference type="Pfam" id="PF05712">
    <property type="entry name" value="MRG"/>
    <property type="match status" value="1"/>
</dbReference>
<keyword evidence="4" id="KW-0804">Transcription</keyword>
<keyword evidence="3" id="KW-0805">Transcription regulation</keyword>
<protein>
    <recommendedName>
        <fullName evidence="7">MRG domain-containing protein</fullName>
    </recommendedName>
</protein>